<dbReference type="VEuPathDB" id="VectorBase:ADAR2_010708"/>
<evidence type="ECO:0000313" key="10">
    <source>
        <dbReference type="Proteomes" id="UP000000673"/>
    </source>
</evidence>
<proteinExistence type="inferred from homology"/>
<dbReference type="FunCoup" id="W5J9S8">
    <property type="interactions" value="33"/>
</dbReference>
<evidence type="ECO:0000313" key="8">
    <source>
        <dbReference type="EMBL" id="ETN61217.1"/>
    </source>
</evidence>
<dbReference type="HOGENOM" id="CLU_006586_13_2_1"/>
<keyword evidence="5" id="KW-0325">Glycoprotein</keyword>
<gene>
    <name evidence="8" type="ORF">AND_007137</name>
</gene>
<keyword evidence="10" id="KW-1185">Reference proteome</keyword>
<dbReference type="OMA" id="PDHWTEV"/>
<comment type="similarity">
    <text evidence="1 6">Belongs to the type-B carboxylesterase/lipase family.</text>
</comment>
<evidence type="ECO:0000256" key="6">
    <source>
        <dbReference type="RuleBase" id="RU361235"/>
    </source>
</evidence>
<reference evidence="9" key="4">
    <citation type="submission" date="2015-06" db="UniProtKB">
        <authorList>
            <consortium name="EnsemblMetazoa"/>
        </authorList>
    </citation>
    <scope>IDENTIFICATION</scope>
</reference>
<dbReference type="PROSITE" id="PS00122">
    <property type="entry name" value="CARBOXYLESTERASE_B_1"/>
    <property type="match status" value="1"/>
</dbReference>
<dbReference type="EMBL" id="ADMH02001746">
    <property type="protein sequence ID" value="ETN61217.1"/>
    <property type="molecule type" value="Genomic_DNA"/>
</dbReference>
<accession>W5J9S8</accession>
<dbReference type="PANTHER" id="PTHR43142:SF1">
    <property type="entry name" value="CARBOXYLIC ESTER HYDROLASE"/>
    <property type="match status" value="1"/>
</dbReference>
<dbReference type="eggNOG" id="KOG1516">
    <property type="taxonomic scope" value="Eukaryota"/>
</dbReference>
<evidence type="ECO:0000313" key="9">
    <source>
        <dbReference type="EnsemblMetazoa" id="ADAC007137-PA"/>
    </source>
</evidence>
<sequence>MTDAQEYPVVQTCYGPIRGLKKVASTGVNYYNFQRIPYCKPPIGERRFKDLELPEPWTEPLDCSQQGPSGYQYSKLLNKIIGSEDHLYINVYTKQLNPTKPLPVLLWIHGGAFMRGSSGTEMYAPDYLLQKDVVFVSFNYRIGAFGFLSLDSKELGIPGNAGLKDQNLAIRWVRDNVANFGGDPRSLTLFGESAGGCSVHYHMLSNQSRGLFNRAIVMSGCALNNWATVPRRNMAERLAKALGWDGVGGEAAALKVLMGAPAEDIIKHQDLLLTANELENRILFAFGPVIEPYVTERTFIPKSPLEMCREAWSNDLDILIGGNSDEGLFCLSGIKENPSIMDNLKDFEFLVPLELELVRTSQACKEYGLKLKRFYYGDTEPSFENRNGYLTLMTDKLFWHGLHRTICGRIASGKPAKTYVYRFAVDSDTYNHYRIYFCDRNVRGTAHADDLSYIFKNAFSPVPANDTFEYRTMMTMVELFSNFATSGNPNGGVAGDVWVPVDSSIGTYKCLNITNDGLSYVELPERQRMELWDSIYRKEQLY</sequence>
<keyword evidence="4" id="KW-1015">Disulfide bond</keyword>
<dbReference type="FunFam" id="3.40.50.1820:FF:000092">
    <property type="entry name" value="Carboxylic ester hydrolase"/>
    <property type="match status" value="1"/>
</dbReference>
<evidence type="ECO:0000256" key="3">
    <source>
        <dbReference type="ARBA" id="ARBA00022801"/>
    </source>
</evidence>
<dbReference type="InterPro" id="IPR002018">
    <property type="entry name" value="CarbesteraseB"/>
</dbReference>
<dbReference type="PANTHER" id="PTHR43142">
    <property type="entry name" value="CARBOXYLIC ESTER HYDROLASE"/>
    <property type="match status" value="1"/>
</dbReference>
<organism evidence="8">
    <name type="scientific">Anopheles darlingi</name>
    <name type="common">Mosquito</name>
    <dbReference type="NCBI Taxonomy" id="43151"/>
    <lineage>
        <taxon>Eukaryota</taxon>
        <taxon>Metazoa</taxon>
        <taxon>Ecdysozoa</taxon>
        <taxon>Arthropoda</taxon>
        <taxon>Hexapoda</taxon>
        <taxon>Insecta</taxon>
        <taxon>Pterygota</taxon>
        <taxon>Neoptera</taxon>
        <taxon>Endopterygota</taxon>
        <taxon>Diptera</taxon>
        <taxon>Nematocera</taxon>
        <taxon>Culicoidea</taxon>
        <taxon>Culicidae</taxon>
        <taxon>Anophelinae</taxon>
        <taxon>Anopheles</taxon>
    </lineage>
</organism>
<name>W5J9S8_ANODA</name>
<dbReference type="AlphaFoldDB" id="W5J9S8"/>
<protein>
    <recommendedName>
        <fullName evidence="6">Carboxylic ester hydrolase</fullName>
        <ecNumber evidence="6">3.1.1.-</ecNumber>
    </recommendedName>
</protein>
<dbReference type="InterPro" id="IPR019826">
    <property type="entry name" value="Carboxylesterase_B_AS"/>
</dbReference>
<dbReference type="Pfam" id="PF00135">
    <property type="entry name" value="COesterase"/>
    <property type="match status" value="1"/>
</dbReference>
<evidence type="ECO:0000256" key="4">
    <source>
        <dbReference type="ARBA" id="ARBA00023157"/>
    </source>
</evidence>
<dbReference type="SUPFAM" id="SSF53474">
    <property type="entry name" value="alpha/beta-Hydrolases"/>
    <property type="match status" value="1"/>
</dbReference>
<reference evidence="8 10" key="1">
    <citation type="journal article" date="2010" name="BMC Genomics">
        <title>Combination of measures distinguishes pre-miRNAs from other stem-loops in the genome of the newly sequenced Anopheles darlingi.</title>
        <authorList>
            <person name="Mendes N.D."/>
            <person name="Freitas A.T."/>
            <person name="Vasconcelos A.T."/>
            <person name="Sagot M.F."/>
        </authorList>
    </citation>
    <scope>NUCLEOTIDE SEQUENCE</scope>
</reference>
<dbReference type="EC" id="3.1.1.-" evidence="6"/>
<evidence type="ECO:0000256" key="2">
    <source>
        <dbReference type="ARBA" id="ARBA00022487"/>
    </source>
</evidence>
<dbReference type="ESTHER" id="anoda-w5j9s8">
    <property type="family name" value="Carb_B_Arthropoda"/>
</dbReference>
<dbReference type="InterPro" id="IPR029058">
    <property type="entry name" value="AB_hydrolase_fold"/>
</dbReference>
<keyword evidence="3 6" id="KW-0378">Hydrolase</keyword>
<dbReference type="VEuPathDB" id="VectorBase:ADAC007137"/>
<evidence type="ECO:0000256" key="1">
    <source>
        <dbReference type="ARBA" id="ARBA00005964"/>
    </source>
</evidence>
<dbReference type="Gene3D" id="3.40.50.1820">
    <property type="entry name" value="alpha/beta hydrolase"/>
    <property type="match status" value="1"/>
</dbReference>
<evidence type="ECO:0000256" key="5">
    <source>
        <dbReference type="ARBA" id="ARBA00023180"/>
    </source>
</evidence>
<dbReference type="STRING" id="43151.W5J9S8"/>
<reference evidence="8" key="2">
    <citation type="submission" date="2010-05" db="EMBL/GenBank/DDBJ databases">
        <authorList>
            <person name="Almeida L.G."/>
            <person name="Nicolas M.F."/>
            <person name="Souza R.C."/>
            <person name="Vasconcelos A.T.R."/>
        </authorList>
    </citation>
    <scope>NUCLEOTIDE SEQUENCE</scope>
</reference>
<dbReference type="Proteomes" id="UP000000673">
    <property type="component" value="Unassembled WGS sequence"/>
</dbReference>
<feature type="domain" description="Carboxylesterase type B" evidence="7">
    <location>
        <begin position="8"/>
        <end position="527"/>
    </location>
</feature>
<keyword evidence="2" id="KW-0719">Serine esterase</keyword>
<reference evidence="8" key="3">
    <citation type="journal article" date="2013" name="Nucleic Acids Res.">
        <title>The genome of Anopheles darlingi, the main neotropical malaria vector.</title>
        <authorList>
            <person name="Marinotti O."/>
            <person name="Cerqueira G.C."/>
            <person name="de Almeida L.G."/>
            <person name="Ferro M.I."/>
            <person name="Loreto E.L."/>
            <person name="Zaha A."/>
            <person name="Teixeira S.M."/>
            <person name="Wespiser A.R."/>
            <person name="Almeida E Silva A."/>
            <person name="Schlindwein A.D."/>
            <person name="Pacheco A.C."/>
            <person name="Silva A.L."/>
            <person name="Graveley B.R."/>
            <person name="Walenz B.P."/>
            <person name="Lima Bde A."/>
            <person name="Ribeiro C.A."/>
            <person name="Nunes-Silva C.G."/>
            <person name="de Carvalho C.R."/>
            <person name="Soares C.M."/>
            <person name="de Menezes C.B."/>
            <person name="Matiolli C."/>
            <person name="Caffrey D."/>
            <person name="Araujo D.A."/>
            <person name="de Oliveira D.M."/>
            <person name="Golenbock D."/>
            <person name="Grisard E.C."/>
            <person name="Fantinatti-Garboggini F."/>
            <person name="de Carvalho F.M."/>
            <person name="Barcellos F.G."/>
            <person name="Prosdocimi F."/>
            <person name="May G."/>
            <person name="Azevedo Junior G.M."/>
            <person name="Guimaraes G.M."/>
            <person name="Goldman G.H."/>
            <person name="Padilha I.Q."/>
            <person name="Batista Jda S."/>
            <person name="Ferro J.A."/>
            <person name="Ribeiro J.M."/>
            <person name="Fietto J.L."/>
            <person name="Dabbas K.M."/>
            <person name="Cerdeira L."/>
            <person name="Agnez-Lima L.F."/>
            <person name="Brocchi M."/>
            <person name="de Carvalho M.O."/>
            <person name="Teixeira Mde M."/>
            <person name="Diniz Maia Mde M."/>
            <person name="Goldman M.H."/>
            <person name="Cruz Schneider M.P."/>
            <person name="Felipe M.S."/>
            <person name="Hungria M."/>
            <person name="Nicolas M.F."/>
            <person name="Pereira M."/>
            <person name="Montes M.A."/>
            <person name="Cantao M.E."/>
            <person name="Vincentz M."/>
            <person name="Rafael M.S."/>
            <person name="Silverman N."/>
            <person name="Stoco P.H."/>
            <person name="Souza R.C."/>
            <person name="Vicentini R."/>
            <person name="Gazzinelli R.T."/>
            <person name="Neves Rde O."/>
            <person name="Silva R."/>
            <person name="Astolfi-Filho S."/>
            <person name="Maciel T.E."/>
            <person name="Urmenyi T.P."/>
            <person name="Tadei W.P."/>
            <person name="Camargo E.P."/>
            <person name="de Vasconcelos A.T."/>
        </authorList>
    </citation>
    <scope>NUCLEOTIDE SEQUENCE</scope>
</reference>
<dbReference type="GO" id="GO:0052689">
    <property type="term" value="F:carboxylic ester hydrolase activity"/>
    <property type="evidence" value="ECO:0007669"/>
    <property type="project" value="UniProtKB-KW"/>
</dbReference>
<evidence type="ECO:0000259" key="7">
    <source>
        <dbReference type="Pfam" id="PF00135"/>
    </source>
</evidence>
<dbReference type="EnsemblMetazoa" id="ADAC007137-RA">
    <property type="protein sequence ID" value="ADAC007137-PA"/>
    <property type="gene ID" value="ADAC007137"/>
</dbReference>